<dbReference type="AlphaFoldDB" id="A0A0B1NZC6"/>
<keyword evidence="2" id="KW-1185">Reference proteome</keyword>
<evidence type="ECO:0000313" key="2">
    <source>
        <dbReference type="Proteomes" id="UP000030854"/>
    </source>
</evidence>
<reference evidence="1 2" key="1">
    <citation type="journal article" date="2014" name="BMC Genomics">
        <title>Adaptive genomic structural variation in the grape powdery mildew pathogen, Erysiphe necator.</title>
        <authorList>
            <person name="Jones L."/>
            <person name="Riaz S."/>
            <person name="Morales-Cruz A."/>
            <person name="Amrine K.C."/>
            <person name="McGuire B."/>
            <person name="Gubler W.D."/>
            <person name="Walker M.A."/>
            <person name="Cantu D."/>
        </authorList>
    </citation>
    <scope>NUCLEOTIDE SEQUENCE [LARGE SCALE GENOMIC DNA]</scope>
    <source>
        <strain evidence="2">c</strain>
    </source>
</reference>
<proteinExistence type="predicted"/>
<dbReference type="HOGENOM" id="CLU_1035096_0_0_1"/>
<sequence length="269" mass="31414">MDEDRSEKGTGLWKLVPVLTKVNKTEWFQLVEQVLEGDGSQWLLTHTNKEYAHVRDSARVVEPDAKWTSYTTEDEGENVKWWILPDKDLEYKKAQINFRLNIRLKISEIDKDMMDEKVGIPAQFACLKRRYNLVSYTTGAGKIVAFTTWQMNVELNPSTNYTQLSKLRKEVHQFSPGTKFSTDFMWKLFVAGLRPRHEYMGLAEGFPPSMTVVERLDRLDEKWSFIREETRSKENSFRASELVQSSYFDEFVLSLCRNRVPSGKKGTYP</sequence>
<dbReference type="EMBL" id="JNVN01004363">
    <property type="protein sequence ID" value="KHJ30380.1"/>
    <property type="molecule type" value="Genomic_DNA"/>
</dbReference>
<accession>A0A0B1NZC6</accession>
<organism evidence="1 2">
    <name type="scientific">Uncinula necator</name>
    <name type="common">Grape powdery mildew</name>
    <dbReference type="NCBI Taxonomy" id="52586"/>
    <lineage>
        <taxon>Eukaryota</taxon>
        <taxon>Fungi</taxon>
        <taxon>Dikarya</taxon>
        <taxon>Ascomycota</taxon>
        <taxon>Pezizomycotina</taxon>
        <taxon>Leotiomycetes</taxon>
        <taxon>Erysiphales</taxon>
        <taxon>Erysiphaceae</taxon>
        <taxon>Erysiphe</taxon>
    </lineage>
</organism>
<protein>
    <submittedName>
        <fullName evidence="1">Uncharacterized protein</fullName>
    </submittedName>
</protein>
<comment type="caution">
    <text evidence="1">The sequence shown here is derived from an EMBL/GenBank/DDBJ whole genome shotgun (WGS) entry which is preliminary data.</text>
</comment>
<evidence type="ECO:0000313" key="1">
    <source>
        <dbReference type="EMBL" id="KHJ30380.1"/>
    </source>
</evidence>
<dbReference type="Proteomes" id="UP000030854">
    <property type="component" value="Unassembled WGS sequence"/>
</dbReference>
<gene>
    <name evidence="1" type="ORF">EV44_g3142</name>
</gene>
<name>A0A0B1NZC6_UNCNE</name>